<protein>
    <submittedName>
        <fullName evidence="1">Uncharacterized protein</fullName>
    </submittedName>
</protein>
<keyword evidence="2" id="KW-1185">Reference proteome</keyword>
<feature type="non-terminal residue" evidence="1">
    <location>
        <position position="159"/>
    </location>
</feature>
<comment type="caution">
    <text evidence="1">The sequence shown here is derived from an EMBL/GenBank/DDBJ whole genome shotgun (WGS) entry which is preliminary data.</text>
</comment>
<dbReference type="Proteomes" id="UP000271974">
    <property type="component" value="Unassembled WGS sequence"/>
</dbReference>
<reference evidence="1 2" key="1">
    <citation type="submission" date="2019-01" db="EMBL/GenBank/DDBJ databases">
        <title>A draft genome assembly of the solar-powered sea slug Elysia chlorotica.</title>
        <authorList>
            <person name="Cai H."/>
            <person name="Li Q."/>
            <person name="Fang X."/>
            <person name="Li J."/>
            <person name="Curtis N.E."/>
            <person name="Altenburger A."/>
            <person name="Shibata T."/>
            <person name="Feng M."/>
            <person name="Maeda T."/>
            <person name="Schwartz J.A."/>
            <person name="Shigenobu S."/>
            <person name="Lundholm N."/>
            <person name="Nishiyama T."/>
            <person name="Yang H."/>
            <person name="Hasebe M."/>
            <person name="Li S."/>
            <person name="Pierce S.K."/>
            <person name="Wang J."/>
        </authorList>
    </citation>
    <scope>NUCLEOTIDE SEQUENCE [LARGE SCALE GENOMIC DNA]</scope>
    <source>
        <strain evidence="1">EC2010</strain>
        <tissue evidence="1">Whole organism of an adult</tissue>
    </source>
</reference>
<accession>A0A433U0G4</accession>
<organism evidence="1 2">
    <name type="scientific">Elysia chlorotica</name>
    <name type="common">Eastern emerald elysia</name>
    <name type="synonym">Sea slug</name>
    <dbReference type="NCBI Taxonomy" id="188477"/>
    <lineage>
        <taxon>Eukaryota</taxon>
        <taxon>Metazoa</taxon>
        <taxon>Spiralia</taxon>
        <taxon>Lophotrochozoa</taxon>
        <taxon>Mollusca</taxon>
        <taxon>Gastropoda</taxon>
        <taxon>Heterobranchia</taxon>
        <taxon>Euthyneura</taxon>
        <taxon>Panpulmonata</taxon>
        <taxon>Sacoglossa</taxon>
        <taxon>Placobranchoidea</taxon>
        <taxon>Plakobranchidae</taxon>
        <taxon>Elysia</taxon>
    </lineage>
</organism>
<dbReference type="AlphaFoldDB" id="A0A433U0G4"/>
<proteinExistence type="predicted"/>
<sequence>LIEVVKLKQYTYEDYTEQGVGEPVLEFVVASGGCLDSYSDTLAAHHGKRTQSGTDGHIHQDVLLTVAGGEVDNHHARHQHDCHTINNKTWRQNNSLFLFVRASLTWFFHLDQQILHIVHLLLLRAVYDHDGGAQNTQHAAYLAQNVQALFQHSGCKNGT</sequence>
<dbReference type="EMBL" id="RQTK01000116">
    <property type="protein sequence ID" value="RUS87238.1"/>
    <property type="molecule type" value="Genomic_DNA"/>
</dbReference>
<feature type="non-terminal residue" evidence="1">
    <location>
        <position position="1"/>
    </location>
</feature>
<gene>
    <name evidence="1" type="ORF">EGW08_004990</name>
</gene>
<name>A0A433U0G4_ELYCH</name>
<evidence type="ECO:0000313" key="2">
    <source>
        <dbReference type="Proteomes" id="UP000271974"/>
    </source>
</evidence>
<evidence type="ECO:0000313" key="1">
    <source>
        <dbReference type="EMBL" id="RUS87238.1"/>
    </source>
</evidence>